<evidence type="ECO:0000259" key="1">
    <source>
        <dbReference type="PROSITE" id="PS51462"/>
    </source>
</evidence>
<organism evidence="2 3">
    <name type="scientific">Hoeflea algicola</name>
    <dbReference type="NCBI Taxonomy" id="2983763"/>
    <lineage>
        <taxon>Bacteria</taxon>
        <taxon>Pseudomonadati</taxon>
        <taxon>Pseudomonadota</taxon>
        <taxon>Alphaproteobacteria</taxon>
        <taxon>Hyphomicrobiales</taxon>
        <taxon>Rhizobiaceae</taxon>
        <taxon>Hoeflea</taxon>
    </lineage>
</organism>
<dbReference type="PANTHER" id="PTHR43222:SF2">
    <property type="entry name" value="NUDIX HYDROLASE 23, CHLOROPLASTIC"/>
    <property type="match status" value="1"/>
</dbReference>
<proteinExistence type="predicted"/>
<dbReference type="Proteomes" id="UP001073227">
    <property type="component" value="Unassembled WGS sequence"/>
</dbReference>
<dbReference type="PROSITE" id="PS51462">
    <property type="entry name" value="NUDIX"/>
    <property type="match status" value="1"/>
</dbReference>
<sequence length="177" mass="19797">MTTPQQFDRLTPDGDTHERDVCRTCGFVDYQNPRIVVGSVVRHQGKVLMCRRAIEPRRGFWTVPAGYLELNETPEDGAKREAREEALANLELGELLAIYSVPRLSQVQLIWRAELIDPGAGAGAALYGVGEESLEVELFDWDKLPVDEIAFPTVHWMLGHEREVMEKGYSGPFGNAG</sequence>
<keyword evidence="3" id="KW-1185">Reference proteome</keyword>
<protein>
    <submittedName>
        <fullName evidence="2">NUDIX hydrolase</fullName>
    </submittedName>
</protein>
<dbReference type="Pfam" id="PF00293">
    <property type="entry name" value="NUDIX"/>
    <property type="match status" value="1"/>
</dbReference>
<dbReference type="GO" id="GO:0016787">
    <property type="term" value="F:hydrolase activity"/>
    <property type="evidence" value="ECO:0007669"/>
    <property type="project" value="UniProtKB-KW"/>
</dbReference>
<feature type="domain" description="Nudix hydrolase" evidence="1">
    <location>
        <begin position="32"/>
        <end position="161"/>
    </location>
</feature>
<dbReference type="Pfam" id="PF14803">
    <property type="entry name" value="Zn_ribbon_Nudix"/>
    <property type="match status" value="1"/>
</dbReference>
<dbReference type="InterPro" id="IPR029401">
    <property type="entry name" value="Nudix_N"/>
</dbReference>
<dbReference type="Gene3D" id="2.20.70.10">
    <property type="match status" value="1"/>
</dbReference>
<reference evidence="2" key="1">
    <citation type="submission" date="2022-10" db="EMBL/GenBank/DDBJ databases">
        <title>Hoeflea sp. G2-23, isolated from marine algae.</title>
        <authorList>
            <person name="Kristyanto S."/>
            <person name="Kim J.M."/>
            <person name="Jeon C.O."/>
        </authorList>
    </citation>
    <scope>NUCLEOTIDE SEQUENCE</scope>
    <source>
        <strain evidence="2">G2-23</strain>
    </source>
</reference>
<evidence type="ECO:0000313" key="2">
    <source>
        <dbReference type="EMBL" id="MCY0148948.1"/>
    </source>
</evidence>
<dbReference type="PANTHER" id="PTHR43222">
    <property type="entry name" value="NUDIX HYDROLASE 23"/>
    <property type="match status" value="1"/>
</dbReference>
<dbReference type="RefSeq" id="WP_267654473.1">
    <property type="nucleotide sequence ID" value="NZ_JAOVZR010000001.1"/>
</dbReference>
<keyword evidence="2" id="KW-0378">Hydrolase</keyword>
<dbReference type="InterPro" id="IPR000086">
    <property type="entry name" value="NUDIX_hydrolase_dom"/>
</dbReference>
<dbReference type="Gene3D" id="3.90.79.10">
    <property type="entry name" value="Nucleoside Triphosphate Pyrophosphohydrolase"/>
    <property type="match status" value="1"/>
</dbReference>
<dbReference type="SUPFAM" id="SSF55811">
    <property type="entry name" value="Nudix"/>
    <property type="match status" value="1"/>
</dbReference>
<comment type="caution">
    <text evidence="2">The sequence shown here is derived from an EMBL/GenBank/DDBJ whole genome shotgun (WGS) entry which is preliminary data.</text>
</comment>
<dbReference type="EMBL" id="JAOVZR010000001">
    <property type="protein sequence ID" value="MCY0148948.1"/>
    <property type="molecule type" value="Genomic_DNA"/>
</dbReference>
<gene>
    <name evidence="2" type="ORF">OEG84_14855</name>
</gene>
<name>A0ABT3ZAX3_9HYPH</name>
<accession>A0ABT3ZAX3</accession>
<dbReference type="InterPro" id="IPR015797">
    <property type="entry name" value="NUDIX_hydrolase-like_dom_sf"/>
</dbReference>
<dbReference type="CDD" id="cd04511">
    <property type="entry name" value="NUDIX_Hydrolase"/>
    <property type="match status" value="1"/>
</dbReference>
<evidence type="ECO:0000313" key="3">
    <source>
        <dbReference type="Proteomes" id="UP001073227"/>
    </source>
</evidence>